<gene>
    <name evidence="15" type="primary">LOC100902510</name>
</gene>
<dbReference type="Proteomes" id="UP000694867">
    <property type="component" value="Unplaced"/>
</dbReference>
<dbReference type="PANTHER" id="PTHR11690:SF248">
    <property type="entry name" value="PICKPOCKET 17, ISOFORM A"/>
    <property type="match status" value="1"/>
</dbReference>
<dbReference type="GO" id="GO:0005886">
    <property type="term" value="C:plasma membrane"/>
    <property type="evidence" value="ECO:0007669"/>
    <property type="project" value="TreeGrafter"/>
</dbReference>
<dbReference type="RefSeq" id="XP_003746288.2">
    <property type="nucleotide sequence ID" value="XM_003746240.2"/>
</dbReference>
<keyword evidence="7" id="KW-0915">Sodium</keyword>
<evidence type="ECO:0000256" key="2">
    <source>
        <dbReference type="ARBA" id="ARBA00007193"/>
    </source>
</evidence>
<dbReference type="AlphaFoldDB" id="A0AAJ6QWN7"/>
<evidence type="ECO:0000256" key="7">
    <source>
        <dbReference type="ARBA" id="ARBA00023053"/>
    </source>
</evidence>
<keyword evidence="3 12" id="KW-0813">Transport</keyword>
<keyword evidence="14" id="KW-1185">Reference proteome</keyword>
<evidence type="ECO:0000256" key="9">
    <source>
        <dbReference type="ARBA" id="ARBA00023136"/>
    </source>
</evidence>
<evidence type="ECO:0000256" key="5">
    <source>
        <dbReference type="ARBA" id="ARBA00022692"/>
    </source>
</evidence>
<comment type="subcellular location">
    <subcellularLocation>
        <location evidence="1">Membrane</location>
        <topology evidence="1">Multi-pass membrane protein</topology>
    </subcellularLocation>
</comment>
<dbReference type="KEGG" id="goe:100902510"/>
<keyword evidence="11 12" id="KW-0407">Ion channel</keyword>
<evidence type="ECO:0000256" key="10">
    <source>
        <dbReference type="ARBA" id="ARBA00023201"/>
    </source>
</evidence>
<evidence type="ECO:0000313" key="14">
    <source>
        <dbReference type="Proteomes" id="UP000694867"/>
    </source>
</evidence>
<evidence type="ECO:0000256" key="3">
    <source>
        <dbReference type="ARBA" id="ARBA00022448"/>
    </source>
</evidence>
<evidence type="ECO:0000313" key="15">
    <source>
        <dbReference type="RefSeq" id="XP_003746288.2"/>
    </source>
</evidence>
<keyword evidence="9 13" id="KW-0472">Membrane</keyword>
<keyword evidence="5 12" id="KW-0812">Transmembrane</keyword>
<organism evidence="14 15">
    <name type="scientific">Galendromus occidentalis</name>
    <name type="common">western predatory mite</name>
    <dbReference type="NCBI Taxonomy" id="34638"/>
    <lineage>
        <taxon>Eukaryota</taxon>
        <taxon>Metazoa</taxon>
        <taxon>Ecdysozoa</taxon>
        <taxon>Arthropoda</taxon>
        <taxon>Chelicerata</taxon>
        <taxon>Arachnida</taxon>
        <taxon>Acari</taxon>
        <taxon>Parasitiformes</taxon>
        <taxon>Mesostigmata</taxon>
        <taxon>Gamasina</taxon>
        <taxon>Phytoseioidea</taxon>
        <taxon>Phytoseiidae</taxon>
        <taxon>Typhlodrominae</taxon>
        <taxon>Galendromus</taxon>
    </lineage>
</organism>
<sequence length="233" mass="26206">MIHDRSRLPDVNSDGVYIPVGMTTYVGFSMKKVNLLGKPFDSNCHTSWPKGEPYNAFLAKDDKYSEQACRKVCLHYNIMKECECLDLYKGVDYQQMLDSDAICVDEVSKRCREKKIEDPESTMKVCNCPKRCEDVQITTTVSQMAWNTRIIGVNPTAMTTANLVLYADGFAISNIIESQEITATAALSTVGGFMNMFTGASFLLIYEAISILAIWLYKVFTMKPSHDLGTMDY</sequence>
<dbReference type="InterPro" id="IPR001873">
    <property type="entry name" value="ENaC"/>
</dbReference>
<evidence type="ECO:0000256" key="8">
    <source>
        <dbReference type="ARBA" id="ARBA00023065"/>
    </source>
</evidence>
<accession>A0AAJ6QWN7</accession>
<evidence type="ECO:0000256" key="13">
    <source>
        <dbReference type="SAM" id="Phobius"/>
    </source>
</evidence>
<evidence type="ECO:0000256" key="1">
    <source>
        <dbReference type="ARBA" id="ARBA00004141"/>
    </source>
</evidence>
<dbReference type="Gene3D" id="2.60.470.10">
    <property type="entry name" value="Acid-sensing ion channels like domains"/>
    <property type="match status" value="1"/>
</dbReference>
<comment type="similarity">
    <text evidence="2 12">Belongs to the amiloride-sensitive sodium channel (TC 1.A.6) family.</text>
</comment>
<keyword evidence="8 12" id="KW-0406">Ion transport</keyword>
<evidence type="ECO:0000256" key="11">
    <source>
        <dbReference type="ARBA" id="ARBA00023303"/>
    </source>
</evidence>
<feature type="transmembrane region" description="Helical" evidence="13">
    <location>
        <begin position="196"/>
        <end position="217"/>
    </location>
</feature>
<dbReference type="Gene3D" id="1.10.287.770">
    <property type="entry name" value="YojJ-like"/>
    <property type="match status" value="1"/>
</dbReference>
<dbReference type="PANTHER" id="PTHR11690">
    <property type="entry name" value="AMILORIDE-SENSITIVE SODIUM CHANNEL-RELATED"/>
    <property type="match status" value="1"/>
</dbReference>
<evidence type="ECO:0000256" key="4">
    <source>
        <dbReference type="ARBA" id="ARBA00022461"/>
    </source>
</evidence>
<keyword evidence="4 12" id="KW-0894">Sodium channel</keyword>
<reference evidence="15" key="1">
    <citation type="submission" date="2025-08" db="UniProtKB">
        <authorList>
            <consortium name="RefSeq"/>
        </authorList>
    </citation>
    <scope>IDENTIFICATION</scope>
</reference>
<keyword evidence="10 12" id="KW-0739">Sodium transport</keyword>
<keyword evidence="6 13" id="KW-1133">Transmembrane helix</keyword>
<protein>
    <submittedName>
        <fullName evidence="15">Degenerin mec-10-like</fullName>
    </submittedName>
</protein>
<dbReference type="GO" id="GO:0015280">
    <property type="term" value="F:ligand-gated sodium channel activity"/>
    <property type="evidence" value="ECO:0007669"/>
    <property type="project" value="TreeGrafter"/>
</dbReference>
<evidence type="ECO:0000256" key="6">
    <source>
        <dbReference type="ARBA" id="ARBA00022989"/>
    </source>
</evidence>
<proteinExistence type="inferred from homology"/>
<evidence type="ECO:0000256" key="12">
    <source>
        <dbReference type="RuleBase" id="RU000679"/>
    </source>
</evidence>
<dbReference type="GeneID" id="100902510"/>
<dbReference type="Pfam" id="PF00858">
    <property type="entry name" value="ASC"/>
    <property type="match status" value="1"/>
</dbReference>
<name>A0AAJ6QWN7_9ACAR</name>